<dbReference type="AlphaFoldDB" id="A0A2R6NQK7"/>
<protein>
    <recommendedName>
        <fullName evidence="6">Sorbose reductase sou1</fullName>
    </recommendedName>
</protein>
<dbReference type="PROSITE" id="PS00061">
    <property type="entry name" value="ADH_SHORT"/>
    <property type="match status" value="1"/>
</dbReference>
<dbReference type="InterPro" id="IPR036291">
    <property type="entry name" value="NAD(P)-bd_dom_sf"/>
</dbReference>
<evidence type="ECO:0000256" key="3">
    <source>
        <dbReference type="ARBA" id="ARBA00023002"/>
    </source>
</evidence>
<dbReference type="Pfam" id="PF13561">
    <property type="entry name" value="adh_short_C2"/>
    <property type="match status" value="1"/>
</dbReference>
<proteinExistence type="inferred from homology"/>
<keyword evidence="2" id="KW-0521">NADP</keyword>
<reference evidence="4 5" key="1">
    <citation type="submission" date="2018-02" db="EMBL/GenBank/DDBJ databases">
        <title>Genome sequence of the basidiomycete white-rot fungus Phlebia centrifuga.</title>
        <authorList>
            <person name="Granchi Z."/>
            <person name="Peng M."/>
            <person name="de Vries R.P."/>
            <person name="Hilden K."/>
            <person name="Makela M.R."/>
            <person name="Grigoriev I."/>
            <person name="Riley R."/>
        </authorList>
    </citation>
    <scope>NUCLEOTIDE SEQUENCE [LARGE SCALE GENOMIC DNA]</scope>
    <source>
        <strain evidence="4 5">FBCC195</strain>
    </source>
</reference>
<gene>
    <name evidence="4" type="ORF">PHLCEN_2v9546</name>
</gene>
<dbReference type="InterPro" id="IPR002347">
    <property type="entry name" value="SDR_fam"/>
</dbReference>
<comment type="similarity">
    <text evidence="1">Belongs to the short-chain dehydrogenases/reductases (SDR) family.</text>
</comment>
<dbReference type="PRINTS" id="PR00081">
    <property type="entry name" value="GDHRDH"/>
</dbReference>
<dbReference type="OrthoDB" id="1669814at2759"/>
<dbReference type="PRINTS" id="PR00080">
    <property type="entry name" value="SDRFAMILY"/>
</dbReference>
<dbReference type="SUPFAM" id="SSF51735">
    <property type="entry name" value="NAD(P)-binding Rossmann-fold domains"/>
    <property type="match status" value="1"/>
</dbReference>
<dbReference type="GO" id="GO:0016616">
    <property type="term" value="F:oxidoreductase activity, acting on the CH-OH group of donors, NAD or NADP as acceptor"/>
    <property type="evidence" value="ECO:0007669"/>
    <property type="project" value="UniProtKB-ARBA"/>
</dbReference>
<dbReference type="PANTHER" id="PTHR43008">
    <property type="entry name" value="BENZIL REDUCTASE"/>
    <property type="match status" value="1"/>
</dbReference>
<evidence type="ECO:0000313" key="4">
    <source>
        <dbReference type="EMBL" id="PSR74832.1"/>
    </source>
</evidence>
<keyword evidence="3" id="KW-0560">Oxidoreductase</keyword>
<dbReference type="STRING" id="98765.A0A2R6NQK7"/>
<organism evidence="4 5">
    <name type="scientific">Hermanssonia centrifuga</name>
    <dbReference type="NCBI Taxonomy" id="98765"/>
    <lineage>
        <taxon>Eukaryota</taxon>
        <taxon>Fungi</taxon>
        <taxon>Dikarya</taxon>
        <taxon>Basidiomycota</taxon>
        <taxon>Agaricomycotina</taxon>
        <taxon>Agaricomycetes</taxon>
        <taxon>Polyporales</taxon>
        <taxon>Meruliaceae</taxon>
        <taxon>Hermanssonia</taxon>
    </lineage>
</organism>
<keyword evidence="5" id="KW-1185">Reference proteome</keyword>
<evidence type="ECO:0000313" key="5">
    <source>
        <dbReference type="Proteomes" id="UP000186601"/>
    </source>
</evidence>
<dbReference type="Proteomes" id="UP000186601">
    <property type="component" value="Unassembled WGS sequence"/>
</dbReference>
<comment type="caution">
    <text evidence="4">The sequence shown here is derived from an EMBL/GenBank/DDBJ whole genome shotgun (WGS) entry which is preliminary data.</text>
</comment>
<evidence type="ECO:0000256" key="2">
    <source>
        <dbReference type="ARBA" id="ARBA00022857"/>
    </source>
</evidence>
<dbReference type="GO" id="GO:0050664">
    <property type="term" value="F:oxidoreductase activity, acting on NAD(P)H, oxygen as acceptor"/>
    <property type="evidence" value="ECO:0007669"/>
    <property type="project" value="TreeGrafter"/>
</dbReference>
<dbReference type="Gene3D" id="3.40.50.720">
    <property type="entry name" value="NAD(P)-binding Rossmann-like Domain"/>
    <property type="match status" value="1"/>
</dbReference>
<accession>A0A2R6NQK7</accession>
<evidence type="ECO:0000256" key="1">
    <source>
        <dbReference type="ARBA" id="ARBA00006484"/>
    </source>
</evidence>
<evidence type="ECO:0008006" key="6">
    <source>
        <dbReference type="Google" id="ProtNLM"/>
    </source>
</evidence>
<dbReference type="InterPro" id="IPR020904">
    <property type="entry name" value="Sc_DH/Rdtase_CS"/>
</dbReference>
<dbReference type="FunFam" id="3.40.50.720:FF:000084">
    <property type="entry name" value="Short-chain dehydrogenase reductase"/>
    <property type="match status" value="1"/>
</dbReference>
<name>A0A2R6NQK7_9APHY</name>
<sequence>MSLLFRRLPVSARTLFIARPAPIIATRTTTRVYTTGTETDNQSKTGKPPSYAPIGVDAALKAPSSGPAPTPTLLSKEFSLADRVGLVSGGNRGLGLEMAYALIEAGARAVYCIDLPKTPSEDWQKVHAYAARLHGKGGEGRLEYISADVTDQKAIWKIGETIGDREGRMDVCVAAAGILKQDIDCLEYPADTFQEVISVNVNGVLYTAQAAGRQMRRFGNGGSIILVGSMSGSITNQGHSWVSYNTSKSAVLQMARSMACELGKEDIRVNSLSPGYIYTKLTGAFVDKQPGLIDKWISQNPQGRIGRPDELRGVVTWLASDASTYCTGSECVVSLILFIKCAFTKEILFWLSIIVDGGHRAW</sequence>
<dbReference type="EMBL" id="MLYV02000956">
    <property type="protein sequence ID" value="PSR74832.1"/>
    <property type="molecule type" value="Genomic_DNA"/>
</dbReference>
<dbReference type="PANTHER" id="PTHR43008:SF4">
    <property type="entry name" value="CHAIN DEHYDROGENASE, PUTATIVE (AFU_ORTHOLOGUE AFUA_4G08710)-RELATED"/>
    <property type="match status" value="1"/>
</dbReference>